<dbReference type="GO" id="GO:0007017">
    <property type="term" value="P:microtubule-based process"/>
    <property type="evidence" value="ECO:0007669"/>
    <property type="project" value="InterPro"/>
</dbReference>
<sequence>MNGSRTNFADDEEPVPKTFIVEKTDVKTANRDKIMNIIQTRLQDTTAGAEVSMAQTIKEALDEEMESKYWHCIVGKDFACLHFQCQPIFMETEFRALIRSSDMSEKMQQEAVLTAAEALRRYSVEWSIAGYIKKKFDESFYATWHCAVGQEFGRWV</sequence>
<name>A0A3P6TLV8_DIBLA</name>
<evidence type="ECO:0000313" key="3">
    <source>
        <dbReference type="Proteomes" id="UP000281553"/>
    </source>
</evidence>
<dbReference type="EMBL" id="UYRU01045259">
    <property type="protein sequence ID" value="VDK89086.1"/>
    <property type="molecule type" value="Genomic_DNA"/>
</dbReference>
<dbReference type="InterPro" id="IPR001372">
    <property type="entry name" value="Dynein_light_chain_typ-1/2"/>
</dbReference>
<dbReference type="Proteomes" id="UP000281553">
    <property type="component" value="Unassembled WGS sequence"/>
</dbReference>
<keyword evidence="1" id="KW-0206">Cytoskeleton</keyword>
<dbReference type="GO" id="GO:0045505">
    <property type="term" value="F:dynein intermediate chain binding"/>
    <property type="evidence" value="ECO:0007669"/>
    <property type="project" value="TreeGrafter"/>
</dbReference>
<accession>A0A3P6TLV8</accession>
<keyword evidence="1" id="KW-0505">Motor protein</keyword>
<dbReference type="OrthoDB" id="6230307at2759"/>
<dbReference type="Gene3D" id="3.30.740.10">
    <property type="entry name" value="Protein Inhibitor Of Neuronal Nitric Oxide Synthase"/>
    <property type="match status" value="2"/>
</dbReference>
<dbReference type="Pfam" id="PF01221">
    <property type="entry name" value="Dynein_light"/>
    <property type="match status" value="2"/>
</dbReference>
<protein>
    <recommendedName>
        <fullName evidence="1">Dynein light chain</fullName>
    </recommendedName>
</protein>
<dbReference type="SMART" id="SM01375">
    <property type="entry name" value="Dynein_light"/>
    <property type="match status" value="2"/>
</dbReference>
<proteinExistence type="inferred from homology"/>
<dbReference type="GO" id="GO:0005868">
    <property type="term" value="C:cytoplasmic dynein complex"/>
    <property type="evidence" value="ECO:0007669"/>
    <property type="project" value="TreeGrafter"/>
</dbReference>
<evidence type="ECO:0000313" key="2">
    <source>
        <dbReference type="EMBL" id="VDK89086.1"/>
    </source>
</evidence>
<keyword evidence="3" id="KW-1185">Reference proteome</keyword>
<dbReference type="GO" id="GO:0005874">
    <property type="term" value="C:microtubule"/>
    <property type="evidence" value="ECO:0007669"/>
    <property type="project" value="UniProtKB-KW"/>
</dbReference>
<gene>
    <name evidence="2" type="ORF">DILT_LOCUS4318</name>
</gene>
<dbReference type="SUPFAM" id="SSF54648">
    <property type="entry name" value="DLC"/>
    <property type="match status" value="2"/>
</dbReference>
<reference evidence="2 3" key="1">
    <citation type="submission" date="2018-11" db="EMBL/GenBank/DDBJ databases">
        <authorList>
            <consortium name="Pathogen Informatics"/>
        </authorList>
    </citation>
    <scope>NUCLEOTIDE SEQUENCE [LARGE SCALE GENOMIC DNA]</scope>
</reference>
<keyword evidence="1" id="KW-0493">Microtubule</keyword>
<organism evidence="2 3">
    <name type="scientific">Dibothriocephalus latus</name>
    <name type="common">Fish tapeworm</name>
    <name type="synonym">Diphyllobothrium latum</name>
    <dbReference type="NCBI Taxonomy" id="60516"/>
    <lineage>
        <taxon>Eukaryota</taxon>
        <taxon>Metazoa</taxon>
        <taxon>Spiralia</taxon>
        <taxon>Lophotrochozoa</taxon>
        <taxon>Platyhelminthes</taxon>
        <taxon>Cestoda</taxon>
        <taxon>Eucestoda</taxon>
        <taxon>Diphyllobothriidea</taxon>
        <taxon>Diphyllobothriidae</taxon>
        <taxon>Dibothriocephalus</taxon>
    </lineage>
</organism>
<keyword evidence="1" id="KW-0963">Cytoplasm</keyword>
<evidence type="ECO:0000256" key="1">
    <source>
        <dbReference type="RuleBase" id="RU365010"/>
    </source>
</evidence>
<dbReference type="PANTHER" id="PTHR11886:SF35">
    <property type="entry name" value="DYNEIN LIGHT CHAIN"/>
    <property type="match status" value="1"/>
</dbReference>
<keyword evidence="1" id="KW-0243">Dynein</keyword>
<dbReference type="AlphaFoldDB" id="A0A3P6TLV8"/>
<dbReference type="PANTHER" id="PTHR11886">
    <property type="entry name" value="DYNEIN LIGHT CHAIN"/>
    <property type="match status" value="1"/>
</dbReference>
<comment type="similarity">
    <text evidence="1">Belongs to the dynein light chain family.</text>
</comment>
<dbReference type="InterPro" id="IPR037177">
    <property type="entry name" value="DLC_sf"/>
</dbReference>
<comment type="subcellular location">
    <subcellularLocation>
        <location evidence="1">Cytoplasm</location>
        <location evidence="1">Cytoskeleton</location>
    </subcellularLocation>
</comment>